<dbReference type="EMBL" id="JNBS01000665">
    <property type="protein sequence ID" value="OQS04194.1"/>
    <property type="molecule type" value="Genomic_DNA"/>
</dbReference>
<dbReference type="PROSITE" id="PS50222">
    <property type="entry name" value="EF_HAND_2"/>
    <property type="match status" value="2"/>
</dbReference>
<name>A0A1W0A1P4_9STRA</name>
<protein>
    <recommendedName>
        <fullName evidence="1">EF-hand domain-containing protein</fullName>
    </recommendedName>
</protein>
<feature type="domain" description="EF-hand" evidence="1">
    <location>
        <begin position="27"/>
        <end position="62"/>
    </location>
</feature>
<feature type="domain" description="EF-hand" evidence="1">
    <location>
        <begin position="138"/>
        <end position="173"/>
    </location>
</feature>
<accession>A0A1W0A1P4</accession>
<dbReference type="InterPro" id="IPR002048">
    <property type="entry name" value="EF_hand_dom"/>
</dbReference>
<dbReference type="GO" id="GO:0005509">
    <property type="term" value="F:calcium ion binding"/>
    <property type="evidence" value="ECO:0007669"/>
    <property type="project" value="InterPro"/>
</dbReference>
<organism evidence="2 3">
    <name type="scientific">Thraustotheca clavata</name>
    <dbReference type="NCBI Taxonomy" id="74557"/>
    <lineage>
        <taxon>Eukaryota</taxon>
        <taxon>Sar</taxon>
        <taxon>Stramenopiles</taxon>
        <taxon>Oomycota</taxon>
        <taxon>Saprolegniomycetes</taxon>
        <taxon>Saprolegniales</taxon>
        <taxon>Achlyaceae</taxon>
        <taxon>Thraustotheca</taxon>
    </lineage>
</organism>
<dbReference type="OrthoDB" id="66091at2759"/>
<sequence length="621" mass="69904">MDKTHLALASNMSLVEKFAHQIGLYGKLERKPEDILRRFSLNGDNKLDLKEFQPALKRLFGHDITHSQAKEIFTAFCPTSGKKLVCDVDIDIFCQIMNHWSTLTTRIQDKTQFNFLPKTNNTIDTSTNLRRGLEMATLNYDKLNDIFLKMDIGCTGYLTKEEFELAMSHLGIYLTLQEYEQMYAQLPSSVLNPKGIFYGGFLAMLGIKMSSLFQNQKIWENLLANSDTLRYHLKNMMKQGSTSISAHQLREVLSLCGLTLSNSDFTGLRMRLQSYTDATGEIQILSLLDALNDKAAIVLQGTSTVAPSSPLKRGRKKACEDIGGEVAAGKTTEQRNAEANHSLVKMTDHRIKTEFGQTFLQPPVISPSKETTTLEQRIVQKLQALKDSGPSQFANIKNVFPADRFGRISRGLLRQSLSQLGIVTRQADIEALFWKLDPNGQGYILAKNFYQHIDEKEKVCKQDDLNAVREAAPTMEYRFFDALRDKIPQIMRICRQIDCGLTGCLSRADFIWAMQESGLIMSQSDAQDAISALSARKDGVVVYGTIEAKLQELESRLGSNSVHLSNAALLLDQSTNKVDKETTPARKLIFIFNIDCRVESKYQDYAARRSTIVLGHDFDLV</sequence>
<evidence type="ECO:0000259" key="1">
    <source>
        <dbReference type="PROSITE" id="PS50222"/>
    </source>
</evidence>
<dbReference type="InterPro" id="IPR011992">
    <property type="entry name" value="EF-hand-dom_pair"/>
</dbReference>
<dbReference type="AlphaFoldDB" id="A0A1W0A1P4"/>
<dbReference type="Proteomes" id="UP000243217">
    <property type="component" value="Unassembled WGS sequence"/>
</dbReference>
<comment type="caution">
    <text evidence="2">The sequence shown here is derived from an EMBL/GenBank/DDBJ whole genome shotgun (WGS) entry which is preliminary data.</text>
</comment>
<dbReference type="SUPFAM" id="SSF47473">
    <property type="entry name" value="EF-hand"/>
    <property type="match status" value="3"/>
</dbReference>
<dbReference type="SMART" id="SM00054">
    <property type="entry name" value="EFh"/>
    <property type="match status" value="4"/>
</dbReference>
<gene>
    <name evidence="2" type="ORF">THRCLA_03558</name>
</gene>
<evidence type="ECO:0000313" key="2">
    <source>
        <dbReference type="EMBL" id="OQS04194.1"/>
    </source>
</evidence>
<proteinExistence type="predicted"/>
<dbReference type="Gene3D" id="1.10.238.10">
    <property type="entry name" value="EF-hand"/>
    <property type="match status" value="3"/>
</dbReference>
<reference evidence="2 3" key="1">
    <citation type="journal article" date="2014" name="Genome Biol. Evol.">
        <title>The secreted proteins of Achlya hypogyna and Thraustotheca clavata identify the ancestral oomycete secretome and reveal gene acquisitions by horizontal gene transfer.</title>
        <authorList>
            <person name="Misner I."/>
            <person name="Blouin N."/>
            <person name="Leonard G."/>
            <person name="Richards T.A."/>
            <person name="Lane C.E."/>
        </authorList>
    </citation>
    <scope>NUCLEOTIDE SEQUENCE [LARGE SCALE GENOMIC DNA]</scope>
    <source>
        <strain evidence="2 3">ATCC 34112</strain>
    </source>
</reference>
<keyword evidence="3" id="KW-1185">Reference proteome</keyword>
<evidence type="ECO:0000313" key="3">
    <source>
        <dbReference type="Proteomes" id="UP000243217"/>
    </source>
</evidence>